<evidence type="ECO:0000313" key="3">
    <source>
        <dbReference type="Proteomes" id="UP000314294"/>
    </source>
</evidence>
<accession>A0A4Z2GW04</accession>
<sequence length="123" mass="14244">MLWKPFDRTSALCCSDLDSQLERDIPDGAERRIQPSLCPVFLRHQWLLNGLNLQQEEDGAERKRGEKETQEDEFNRNKKLNVSTRERERGHPNPDSTTDSRRTANTAGAARREMCFPSSGERR</sequence>
<dbReference type="Proteomes" id="UP000314294">
    <property type="component" value="Unassembled WGS sequence"/>
</dbReference>
<feature type="region of interest" description="Disordered" evidence="1">
    <location>
        <begin position="52"/>
        <end position="123"/>
    </location>
</feature>
<feature type="compositionally biased region" description="Basic and acidic residues" evidence="1">
    <location>
        <begin position="84"/>
        <end position="102"/>
    </location>
</feature>
<keyword evidence="3" id="KW-1185">Reference proteome</keyword>
<proteinExistence type="predicted"/>
<name>A0A4Z2GW04_9TELE</name>
<protein>
    <submittedName>
        <fullName evidence="2">Uncharacterized protein</fullName>
    </submittedName>
</protein>
<feature type="compositionally biased region" description="Basic and acidic residues" evidence="1">
    <location>
        <begin position="60"/>
        <end position="76"/>
    </location>
</feature>
<evidence type="ECO:0000313" key="2">
    <source>
        <dbReference type="EMBL" id="TNN57706.1"/>
    </source>
</evidence>
<evidence type="ECO:0000256" key="1">
    <source>
        <dbReference type="SAM" id="MobiDB-lite"/>
    </source>
</evidence>
<reference evidence="2 3" key="1">
    <citation type="submission" date="2019-03" db="EMBL/GenBank/DDBJ databases">
        <title>First draft genome of Liparis tanakae, snailfish: a comprehensive survey of snailfish specific genes.</title>
        <authorList>
            <person name="Kim W."/>
            <person name="Song I."/>
            <person name="Jeong J.-H."/>
            <person name="Kim D."/>
            <person name="Kim S."/>
            <person name="Ryu S."/>
            <person name="Song J.Y."/>
            <person name="Lee S.K."/>
        </authorList>
    </citation>
    <scope>NUCLEOTIDE SEQUENCE [LARGE SCALE GENOMIC DNA]</scope>
    <source>
        <tissue evidence="2">Muscle</tissue>
    </source>
</reference>
<gene>
    <name evidence="2" type="ORF">EYF80_032074</name>
</gene>
<organism evidence="2 3">
    <name type="scientific">Liparis tanakae</name>
    <name type="common">Tanaka's snailfish</name>
    <dbReference type="NCBI Taxonomy" id="230148"/>
    <lineage>
        <taxon>Eukaryota</taxon>
        <taxon>Metazoa</taxon>
        <taxon>Chordata</taxon>
        <taxon>Craniata</taxon>
        <taxon>Vertebrata</taxon>
        <taxon>Euteleostomi</taxon>
        <taxon>Actinopterygii</taxon>
        <taxon>Neopterygii</taxon>
        <taxon>Teleostei</taxon>
        <taxon>Neoteleostei</taxon>
        <taxon>Acanthomorphata</taxon>
        <taxon>Eupercaria</taxon>
        <taxon>Perciformes</taxon>
        <taxon>Cottioidei</taxon>
        <taxon>Cottales</taxon>
        <taxon>Liparidae</taxon>
        <taxon>Liparis</taxon>
    </lineage>
</organism>
<comment type="caution">
    <text evidence="2">The sequence shown here is derived from an EMBL/GenBank/DDBJ whole genome shotgun (WGS) entry which is preliminary data.</text>
</comment>
<dbReference type="EMBL" id="SRLO01000398">
    <property type="protein sequence ID" value="TNN57706.1"/>
    <property type="molecule type" value="Genomic_DNA"/>
</dbReference>
<dbReference type="AlphaFoldDB" id="A0A4Z2GW04"/>
<feature type="compositionally biased region" description="Basic and acidic residues" evidence="1">
    <location>
        <begin position="110"/>
        <end position="123"/>
    </location>
</feature>